<accession>A0A7I4YI12</accession>
<dbReference type="OrthoDB" id="5809447at2759"/>
<dbReference type="PANTHER" id="PTHR21593:SF36">
    <property type="entry name" value="DUF148 DOMAIN-CONTAINING PROTEIN-RELATED"/>
    <property type="match status" value="1"/>
</dbReference>
<organism evidence="4 5">
    <name type="scientific">Haemonchus contortus</name>
    <name type="common">Barber pole worm</name>
    <dbReference type="NCBI Taxonomy" id="6289"/>
    <lineage>
        <taxon>Eukaryota</taxon>
        <taxon>Metazoa</taxon>
        <taxon>Ecdysozoa</taxon>
        <taxon>Nematoda</taxon>
        <taxon>Chromadorea</taxon>
        <taxon>Rhabditida</taxon>
        <taxon>Rhabditina</taxon>
        <taxon>Rhabditomorpha</taxon>
        <taxon>Strongyloidea</taxon>
        <taxon>Trichostrongylidae</taxon>
        <taxon>Haemonchus</taxon>
    </lineage>
</organism>
<feature type="signal peptide" evidence="2">
    <location>
        <begin position="1"/>
        <end position="15"/>
    </location>
</feature>
<feature type="chain" id="PRO_5035433376" evidence="2">
    <location>
        <begin position="16"/>
        <end position="192"/>
    </location>
</feature>
<evidence type="ECO:0000313" key="5">
    <source>
        <dbReference type="WBParaSite" id="HCON_00099520-00001"/>
    </source>
</evidence>
<feature type="region of interest" description="Disordered" evidence="1">
    <location>
        <begin position="145"/>
        <end position="168"/>
    </location>
</feature>
<dbReference type="InterPro" id="IPR052823">
    <property type="entry name" value="SXP/RAL-2_related"/>
</dbReference>
<evidence type="ECO:0000259" key="3">
    <source>
        <dbReference type="Pfam" id="PF02520"/>
    </source>
</evidence>
<name>A0A7I4YI12_HAECO</name>
<dbReference type="InterPro" id="IPR003677">
    <property type="entry name" value="ANIS5_cation-bd"/>
</dbReference>
<evidence type="ECO:0000256" key="2">
    <source>
        <dbReference type="SAM" id="SignalP"/>
    </source>
</evidence>
<feature type="domain" description="SXP/RAL-2 family protein Ani s 5-like cation-binding" evidence="3">
    <location>
        <begin position="37"/>
        <end position="142"/>
    </location>
</feature>
<sequence length="192" mass="22263">MKLLISFCFFAVTAAHLSYYFMEMFHPPFINDASWDAQHEYYQILFNKTLTITEQKKEVRAWAEENDLTKEVESFFSQIGEGVVDMNKNVSKLIHALPVAFRNLTKILRNEHQTLSQMQNSMDKLKAEHPAVFSVLDTAMKEVMGENDGPHGSQAKPQELRFPLPSIPRRQLSPRVRRQMGLENSRSIWGFK</sequence>
<dbReference type="Proteomes" id="UP000025227">
    <property type="component" value="Unplaced"/>
</dbReference>
<evidence type="ECO:0000313" key="4">
    <source>
        <dbReference type="Proteomes" id="UP000025227"/>
    </source>
</evidence>
<dbReference type="PANTHER" id="PTHR21593">
    <property type="entry name" value="PRION-LIKE- Q/N-RICH -DOMAIN-BEARING PROTEIN PROTEIN"/>
    <property type="match status" value="1"/>
</dbReference>
<keyword evidence="4" id="KW-1185">Reference proteome</keyword>
<evidence type="ECO:0000256" key="1">
    <source>
        <dbReference type="SAM" id="MobiDB-lite"/>
    </source>
</evidence>
<dbReference type="WBParaSite" id="HCON_00099520-00001">
    <property type="protein sequence ID" value="HCON_00099520-00001"/>
    <property type="gene ID" value="HCON_00099520"/>
</dbReference>
<dbReference type="Pfam" id="PF02520">
    <property type="entry name" value="ANIS5_cation-bd"/>
    <property type="match status" value="1"/>
</dbReference>
<keyword evidence="2" id="KW-0732">Signal</keyword>
<protein>
    <submittedName>
        <fullName evidence="5">ANIS5_cation-bd domain-containing protein</fullName>
    </submittedName>
</protein>
<dbReference type="AlphaFoldDB" id="A0A7I4YI12"/>
<proteinExistence type="predicted"/>
<reference evidence="5" key="1">
    <citation type="submission" date="2020-12" db="UniProtKB">
        <authorList>
            <consortium name="WormBaseParasite"/>
        </authorList>
    </citation>
    <scope>IDENTIFICATION</scope>
    <source>
        <strain evidence="5">MHco3</strain>
    </source>
</reference>